<organism evidence="4 5">
    <name type="scientific">Lodderomyces elongisporus (strain ATCC 11503 / CBS 2605 / JCM 1781 / NBRC 1676 / NRRL YB-4239)</name>
    <name type="common">Yeast</name>
    <name type="synonym">Saccharomyces elongisporus</name>
    <dbReference type="NCBI Taxonomy" id="379508"/>
    <lineage>
        <taxon>Eukaryota</taxon>
        <taxon>Fungi</taxon>
        <taxon>Dikarya</taxon>
        <taxon>Ascomycota</taxon>
        <taxon>Saccharomycotina</taxon>
        <taxon>Pichiomycetes</taxon>
        <taxon>Debaryomycetaceae</taxon>
        <taxon>Candida/Lodderomyces clade</taxon>
        <taxon>Lodderomyces</taxon>
    </lineage>
</organism>
<dbReference type="InterPro" id="IPR043162">
    <property type="entry name" value="DOCK_C_lobe_C"/>
</dbReference>
<dbReference type="VEuPathDB" id="FungiDB:LELG_00774"/>
<evidence type="ECO:0000259" key="3">
    <source>
        <dbReference type="PROSITE" id="PS51651"/>
    </source>
</evidence>
<keyword evidence="5" id="KW-1185">Reference proteome</keyword>
<dbReference type="Pfam" id="PF25338">
    <property type="entry name" value="C2_DCK_4th"/>
    <property type="match status" value="1"/>
</dbReference>
<feature type="compositionally biased region" description="Low complexity" evidence="2">
    <location>
        <begin position="1862"/>
        <end position="1873"/>
    </location>
</feature>
<dbReference type="GO" id="GO:0005085">
    <property type="term" value="F:guanyl-nucleotide exchange factor activity"/>
    <property type="evidence" value="ECO:0007669"/>
    <property type="project" value="InterPro"/>
</dbReference>
<dbReference type="GO" id="GO:0005737">
    <property type="term" value="C:cytoplasm"/>
    <property type="evidence" value="ECO:0007669"/>
    <property type="project" value="TreeGrafter"/>
</dbReference>
<dbReference type="STRING" id="379508.A5DTT8"/>
<dbReference type="GO" id="GO:0005886">
    <property type="term" value="C:plasma membrane"/>
    <property type="evidence" value="ECO:0007669"/>
    <property type="project" value="TreeGrafter"/>
</dbReference>
<dbReference type="GO" id="GO:0007264">
    <property type="term" value="P:small GTPase-mediated signal transduction"/>
    <property type="evidence" value="ECO:0007669"/>
    <property type="project" value="InterPro"/>
</dbReference>
<evidence type="ECO:0000256" key="1">
    <source>
        <dbReference type="PROSITE-ProRule" id="PRU00984"/>
    </source>
</evidence>
<name>A5DTT8_LODEL</name>
<dbReference type="GeneID" id="5235636"/>
<feature type="compositionally biased region" description="Low complexity" evidence="2">
    <location>
        <begin position="1903"/>
        <end position="1917"/>
    </location>
</feature>
<evidence type="ECO:0000313" key="4">
    <source>
        <dbReference type="EMBL" id="EDK42596.1"/>
    </source>
</evidence>
<feature type="domain" description="DOCKER" evidence="3">
    <location>
        <begin position="1398"/>
        <end position="1807"/>
    </location>
</feature>
<sequence>MTWHPTESFLKGTIIKPFLPNDKHSKLRNPNLKNLYPGDQVLVFETKDKKWGRGYVVKMLMPEDFVSTSCNLDDLQVQKSEVVVFPLPYVKIQGKIPLPDFRAKKVAENADVPNVVPTLHESEADHRDAVNGSGLVADGGDNIQTHNTQNKPEIPPYPAASAHLNEDICDEIKYALELLTAQVFALYSMGEFRLYEKLSTIYRSLLETRIKLTHNLLTEDETQIAKETAIFLLNDVSKKLTSRISRLNASAYDLDNDRTDISGFKSILARDIATAEVLNLKNSIPARIALNSELGALVTNFPINAHNHALEYSLRAPPNKKFKPDPPSHILVDFKSVSGSSAYQPPGFAGTTAYMYLRNSDKRLTEAFAVHTDSVDDLVNVEKISAALFKNLPSSEIINNRVFLVAVLTEEVDLNVRTSNQVPVVKRVKKGVAAGIADITRIFSHNEGSLVSGEPHRFSIKLFGSYVNRKGTLSSKLGDGANENNGWGELVDRIIAGSGHGIAVNPRAERLVVTVKEFKHQFTGTTLQDISATAPISRIKPIFFDPLAENYERIYLRMGKVTMVNNSSKDDLITIEVSTPNNDLISFAKASNQQEERFWQFISIFPGEAIGEIVKVNGVALKSTTQKLPKDDHIVLSFYVNGVLTGEGKLLYKAGNRLVEFNKKKTHAIEILSTVHNVPIAHVELSTEYVGKIYNSDLSIDNIFLFENFLKQGSKGLDELSNSLVSFCRLDIGHLVKYFPELLTSLYGIVDAVCHLSGPSVEILGDSTFKAIVHLLDTIFGRQDQYFYLIDDFASKYKRLDQVGIFLLQKLEEIFSRSQVTWNATSRSVCRVSYILMRFAIGSLDDSPHKDRYQQALGSLFRAVAKFLAIDSPQLIDDQVLILGLVDYIISFSKNMDNNELLKLMVLFIDSAGIRGAGADELTHDATVKRANKEHKVVVAKLLLILRLLGTTMVDERETRHTLIAKSVNWVMEIFLGPTDVEATRLGCSILNVICTILWDKVVIANDTTDLELCFSLVKFIPALARTFIKYNKHTRGNGYFKSKRTFTQLFPTDYPIPTFSIDQLANDEVMVEVLVELASCFCFVARIGKATAGEGGSVTVLNTELKHDFFDPSKYLAANFANEDLLTVIAGIRYLRLGRYFPEDKWLSFYAVIIEGCMCALELIRPLIISYQLPGIDDSEHFDRALWGNYMKALLRLAVLPPVAVEYLSDIPKRACGEITHDIRDRAASLLEQAWDSLAWEATEEDLVRFNLHKFGGFQVEFINDEFSILQELMLFALQRNLSCHNVAVKILWSILVSEYIVSDNLREVERECLIGLSEIYQKPSYKPTKQDQDGFIDRLKSTIRIDREDIAFGAFNGFVQGMAEFCSTLNYYASVPVGPEFDEDRMFHQIKLKAQIKAAGKPEYFNTFVSSMYEDNVRKNDFAQAALTLELLASTYSWDHHEIVPMSFRPKFPQQTSFERKEMLYKMIAANFVKGKSLEKAADTLNELLDAYNEHTYDLKSFAHVHSKLAQLYLDLESSDKLEPSYFRVEAIGKGFPYYMRIISQIYQGMPYEHITSMHERLMKLFPGAIIINDDNEAKRLKEDPPTGRYLYFKAVEPVWEFSDKLVNTSLGVRQYARNKDLRYFSSLKKIPGSTSVFDLWTEQTVYEAWLSFPTLFNRSFIKDAKTVKLSPLDNAIRTIGRKNEDLVLLESLINACLEEKADYSEHFNDLSRQLTGTVDSPVNGGVGQYRLFFTDPKYLENEEDARKAELLNKAFNELAIILSRCLALHGKLVAPSMKGAHDVLVDLFEKNFKDEIEMFKLTQKMEATSTSRVSLFQEKRSLTPSASAFNERGSTSNYNPSNYANSTKGSSYATSSQLNRTNTNSSMRSSQDSRLGSSAGGIGGGGSGGFGGSHQNYGLSHDSNSTDNASNSASYSQFSGLASRSTATNGLSSIRPGSLALKKAKSAIQKKTAINGNW</sequence>
<reference evidence="4 5" key="1">
    <citation type="journal article" date="2009" name="Nature">
        <title>Evolution of pathogenicity and sexual reproduction in eight Candida genomes.</title>
        <authorList>
            <person name="Butler G."/>
            <person name="Rasmussen M.D."/>
            <person name="Lin M.F."/>
            <person name="Santos M.A."/>
            <person name="Sakthikumar S."/>
            <person name="Munro C.A."/>
            <person name="Rheinbay E."/>
            <person name="Grabherr M."/>
            <person name="Forche A."/>
            <person name="Reedy J.L."/>
            <person name="Agrafioti I."/>
            <person name="Arnaud M.B."/>
            <person name="Bates S."/>
            <person name="Brown A.J."/>
            <person name="Brunke S."/>
            <person name="Costanzo M.C."/>
            <person name="Fitzpatrick D.A."/>
            <person name="de Groot P.W."/>
            <person name="Harris D."/>
            <person name="Hoyer L.L."/>
            <person name="Hube B."/>
            <person name="Klis F.M."/>
            <person name="Kodira C."/>
            <person name="Lennard N."/>
            <person name="Logue M.E."/>
            <person name="Martin R."/>
            <person name="Neiman A.M."/>
            <person name="Nikolaou E."/>
            <person name="Quail M.A."/>
            <person name="Quinn J."/>
            <person name="Santos M.C."/>
            <person name="Schmitzberger F.F."/>
            <person name="Sherlock G."/>
            <person name="Shah P."/>
            <person name="Silverstein K.A."/>
            <person name="Skrzypek M.S."/>
            <person name="Soll D."/>
            <person name="Staggs R."/>
            <person name="Stansfield I."/>
            <person name="Stumpf M.P."/>
            <person name="Sudbery P.E."/>
            <person name="Srikantha T."/>
            <person name="Zeng Q."/>
            <person name="Berman J."/>
            <person name="Berriman M."/>
            <person name="Heitman J."/>
            <person name="Gow N.A."/>
            <person name="Lorenz M.C."/>
            <person name="Birren B.W."/>
            <person name="Kellis M."/>
            <person name="Cuomo C.A."/>
        </authorList>
    </citation>
    <scope>NUCLEOTIDE SEQUENCE [LARGE SCALE GENOMIC DNA]</scope>
    <source>
        <strain evidence="5">ATCC 11503 / BCRC 21390 / CBS 2605 / JCM 1781 / NBRC 1676 / NRRL YB-4239</strain>
    </source>
</reference>
<dbReference type="Gene3D" id="1.25.40.410">
    <property type="match status" value="1"/>
</dbReference>
<feature type="region of interest" description="Disordered" evidence="2">
    <location>
        <begin position="1827"/>
        <end position="1917"/>
    </location>
</feature>
<dbReference type="CDD" id="cd11684">
    <property type="entry name" value="DHR2_DOCK"/>
    <property type="match status" value="1"/>
</dbReference>
<dbReference type="OrthoDB" id="18896at2759"/>
<accession>A5DTT8</accession>
<dbReference type="GO" id="GO:0031267">
    <property type="term" value="F:small GTPase binding"/>
    <property type="evidence" value="ECO:0007669"/>
    <property type="project" value="TreeGrafter"/>
</dbReference>
<dbReference type="Proteomes" id="UP000001996">
    <property type="component" value="Unassembled WGS sequence"/>
</dbReference>
<dbReference type="FunCoup" id="A5DTT8">
    <property type="interactions" value="16"/>
</dbReference>
<dbReference type="Pfam" id="PF20421">
    <property type="entry name" value="DHR-2_Lobe_C"/>
    <property type="match status" value="1"/>
</dbReference>
<dbReference type="PANTHER" id="PTHR45653:SF10">
    <property type="entry name" value="MYOBLAST CITY, ISOFORM B"/>
    <property type="match status" value="1"/>
</dbReference>
<feature type="compositionally biased region" description="Polar residues" evidence="2">
    <location>
        <begin position="1827"/>
        <end position="1861"/>
    </location>
</feature>
<dbReference type="OMA" id="KPIFFDP"/>
<dbReference type="eggNOG" id="KOG1998">
    <property type="taxonomic scope" value="Eukaryota"/>
</dbReference>
<dbReference type="KEGG" id="lel:PVL30_000743"/>
<dbReference type="PANTHER" id="PTHR45653">
    <property type="entry name" value="DEDICATOR OF CYTOKINESIS"/>
    <property type="match status" value="1"/>
</dbReference>
<dbReference type="InterPro" id="IPR026791">
    <property type="entry name" value="DOCK"/>
</dbReference>
<dbReference type="InterPro" id="IPR032376">
    <property type="entry name" value="DOCK_N"/>
</dbReference>
<dbReference type="InterPro" id="IPR046773">
    <property type="entry name" value="DOCKER_Lobe_C"/>
</dbReference>
<dbReference type="InterPro" id="IPR043161">
    <property type="entry name" value="DOCK_C_lobe_A"/>
</dbReference>
<dbReference type="InterPro" id="IPR027357">
    <property type="entry name" value="DOCKER_dom"/>
</dbReference>
<gene>
    <name evidence="4" type="ORF">LELG_00774</name>
</gene>
<feature type="compositionally biased region" description="Gly residues" evidence="2">
    <location>
        <begin position="1881"/>
        <end position="1895"/>
    </location>
</feature>
<dbReference type="Gene3D" id="1.20.58.740">
    <property type="match status" value="1"/>
</dbReference>
<protein>
    <recommendedName>
        <fullName evidence="3">DOCKER domain-containing protein</fullName>
    </recommendedName>
</protein>
<dbReference type="InterPro" id="IPR057500">
    <property type="entry name" value="C2_DCK1_4th"/>
</dbReference>
<proteinExistence type="inferred from homology"/>
<dbReference type="HOGENOM" id="CLU_238900_0_0_1"/>
<dbReference type="EMBL" id="CH981524">
    <property type="protein sequence ID" value="EDK42596.1"/>
    <property type="molecule type" value="Genomic_DNA"/>
</dbReference>
<dbReference type="PROSITE" id="PS51651">
    <property type="entry name" value="DOCKER"/>
    <property type="match status" value="1"/>
</dbReference>
<comment type="similarity">
    <text evidence="1">Belongs to the DOCK family.</text>
</comment>
<evidence type="ECO:0000313" key="5">
    <source>
        <dbReference type="Proteomes" id="UP000001996"/>
    </source>
</evidence>
<dbReference type="Pfam" id="PF16172">
    <property type="entry name" value="DOCK_N"/>
    <property type="match status" value="1"/>
</dbReference>
<dbReference type="InParanoid" id="A5DTT8"/>
<evidence type="ECO:0000256" key="2">
    <source>
        <dbReference type="SAM" id="MobiDB-lite"/>
    </source>
</evidence>